<protein>
    <recommendedName>
        <fullName evidence="2">7TM GPCR serpentine receptor class x (Srx) domain-containing protein</fullName>
    </recommendedName>
</protein>
<dbReference type="AlphaFoldDB" id="A0AA39HDJ6"/>
<feature type="transmembrane region" description="Helical" evidence="1">
    <location>
        <begin position="139"/>
        <end position="157"/>
    </location>
</feature>
<name>A0AA39HDJ6_9BILA</name>
<feature type="transmembrane region" description="Helical" evidence="1">
    <location>
        <begin position="23"/>
        <end position="48"/>
    </location>
</feature>
<dbReference type="InterPro" id="IPR019430">
    <property type="entry name" value="7TM_GPCR_serpentine_rcpt_Srx"/>
</dbReference>
<evidence type="ECO:0000256" key="1">
    <source>
        <dbReference type="SAM" id="Phobius"/>
    </source>
</evidence>
<dbReference type="Proteomes" id="UP001175271">
    <property type="component" value="Unassembled WGS sequence"/>
</dbReference>
<sequence length="328" mass="36775">MSNGSQVFGQELLGRNYVVTKDIVVGGSIALFCLLQILFGSATIWIIYSVKIFHNAFGSILVTRTIVDICSSVLHIVYSSYVTISQRSDYSPLLGIVAAWMGYSFAAMSCLMHVLLAVNRFVSVYLPIYYKLMFRRTNYFRIVAAAVLMVVVVMVPFKLIPCNTIGYSAVYYGYIMLDCREPGQQRPFHYGRFLHITCTVSLCLGAILIDTATIVKLVLLKKSKAVNSDSHFRMRVRFTMQSFCQNIPMFIEVILLSFGDNSTDDSKALLRTMSFIVTRFTDFINSTAIIVFNPEARKFVLKRIRQVATNTSSTGPVHTLPSSSANNL</sequence>
<keyword evidence="4" id="KW-1185">Reference proteome</keyword>
<dbReference type="PANTHER" id="PTHR23017:SF3">
    <property type="entry name" value="G-PROTEIN COUPLED RECEPTORS FAMILY 1 PROFILE DOMAIN-CONTAINING PROTEIN"/>
    <property type="match status" value="1"/>
</dbReference>
<dbReference type="Pfam" id="PF10328">
    <property type="entry name" value="7TM_GPCR_Srx"/>
    <property type="match status" value="1"/>
</dbReference>
<dbReference type="EMBL" id="JAUCMV010000004">
    <property type="protein sequence ID" value="KAK0402537.1"/>
    <property type="molecule type" value="Genomic_DNA"/>
</dbReference>
<comment type="caution">
    <text evidence="3">The sequence shown here is derived from an EMBL/GenBank/DDBJ whole genome shotgun (WGS) entry which is preliminary data.</text>
</comment>
<feature type="transmembrane region" description="Helical" evidence="1">
    <location>
        <begin position="193"/>
        <end position="219"/>
    </location>
</feature>
<keyword evidence="1" id="KW-1133">Transmembrane helix</keyword>
<proteinExistence type="predicted"/>
<feature type="transmembrane region" description="Helical" evidence="1">
    <location>
        <begin position="93"/>
        <end position="118"/>
    </location>
</feature>
<feature type="domain" description="7TM GPCR serpentine receptor class x (Srx)" evidence="2">
    <location>
        <begin position="42"/>
        <end position="293"/>
    </location>
</feature>
<keyword evidence="1" id="KW-0812">Transmembrane</keyword>
<gene>
    <name evidence="3" type="ORF">QR680_016390</name>
</gene>
<organism evidence="3 4">
    <name type="scientific">Steinernema hermaphroditum</name>
    <dbReference type="NCBI Taxonomy" id="289476"/>
    <lineage>
        <taxon>Eukaryota</taxon>
        <taxon>Metazoa</taxon>
        <taxon>Ecdysozoa</taxon>
        <taxon>Nematoda</taxon>
        <taxon>Chromadorea</taxon>
        <taxon>Rhabditida</taxon>
        <taxon>Tylenchina</taxon>
        <taxon>Panagrolaimomorpha</taxon>
        <taxon>Strongyloidoidea</taxon>
        <taxon>Steinernematidae</taxon>
        <taxon>Steinernema</taxon>
    </lineage>
</organism>
<keyword evidence="1" id="KW-0472">Membrane</keyword>
<dbReference type="SUPFAM" id="SSF81321">
    <property type="entry name" value="Family A G protein-coupled receptor-like"/>
    <property type="match status" value="1"/>
</dbReference>
<evidence type="ECO:0000313" key="3">
    <source>
        <dbReference type="EMBL" id="KAK0402537.1"/>
    </source>
</evidence>
<accession>A0AA39HDJ6</accession>
<reference evidence="3" key="1">
    <citation type="submission" date="2023-06" db="EMBL/GenBank/DDBJ databases">
        <title>Genomic analysis of the entomopathogenic nematode Steinernema hermaphroditum.</title>
        <authorList>
            <person name="Schwarz E.M."/>
            <person name="Heppert J.K."/>
            <person name="Baniya A."/>
            <person name="Schwartz H.T."/>
            <person name="Tan C.-H."/>
            <person name="Antoshechkin I."/>
            <person name="Sternberg P.W."/>
            <person name="Goodrich-Blair H."/>
            <person name="Dillman A.R."/>
        </authorList>
    </citation>
    <scope>NUCLEOTIDE SEQUENCE</scope>
    <source>
        <strain evidence="3">PS9179</strain>
        <tissue evidence="3">Whole animal</tissue>
    </source>
</reference>
<dbReference type="PANTHER" id="PTHR23017">
    <property type="entry name" value="SERPENTINE RECEPTOR, CLASS X"/>
    <property type="match status" value="1"/>
</dbReference>
<evidence type="ECO:0000313" key="4">
    <source>
        <dbReference type="Proteomes" id="UP001175271"/>
    </source>
</evidence>
<dbReference type="Gene3D" id="1.20.1070.10">
    <property type="entry name" value="Rhodopsin 7-helix transmembrane proteins"/>
    <property type="match status" value="1"/>
</dbReference>
<evidence type="ECO:0000259" key="2">
    <source>
        <dbReference type="Pfam" id="PF10328"/>
    </source>
</evidence>